<sequence length="355" mass="39071">MPKALVLSGHDLRAWREEYAAGAAPAELPYEVDALRSAGLDLTVRSNSHRPSVTRLRAKVEHRTKYGVALPLAAAPSVLRHDVVIALLEREGALPAILRGRSLPPYSRRPLVIYSWRLAYDVLHASAAERRKLVDRYSSADLITHMSSRESDILMEAGFAPEQLFGATFGVSHNYYVPGPEAQRDIDLLAVGQDHGRDYATLFAAIEGTDNRLDLVCRPENLADLRVPPNVRVHGTVPHATYRHLLRRAKVVAVPTDVRSYPTGSSVVLEAASSGCCVVATDTPAMADYIADGRTGVLVPPHDAVSWRETLLRLSADDGIRRRLGEGARRSVEETFNAVHMWTEIAGEMRRRGLV</sequence>
<evidence type="ECO:0000313" key="1">
    <source>
        <dbReference type="EMBL" id="GAA2115920.1"/>
    </source>
</evidence>
<protein>
    <recommendedName>
        <fullName evidence="3">Glycosyltransferase</fullName>
    </recommendedName>
</protein>
<dbReference type="SUPFAM" id="SSF53756">
    <property type="entry name" value="UDP-Glycosyltransferase/glycogen phosphorylase"/>
    <property type="match status" value="1"/>
</dbReference>
<reference evidence="1 2" key="1">
    <citation type="journal article" date="2019" name="Int. J. Syst. Evol. Microbiol.">
        <title>The Global Catalogue of Microorganisms (GCM) 10K type strain sequencing project: providing services to taxonomists for standard genome sequencing and annotation.</title>
        <authorList>
            <consortium name="The Broad Institute Genomics Platform"/>
            <consortium name="The Broad Institute Genome Sequencing Center for Infectious Disease"/>
            <person name="Wu L."/>
            <person name="Ma J."/>
        </authorList>
    </citation>
    <scope>NUCLEOTIDE SEQUENCE [LARGE SCALE GENOMIC DNA]</scope>
    <source>
        <strain evidence="1 2">JCM 13813</strain>
    </source>
</reference>
<dbReference type="Proteomes" id="UP001501161">
    <property type="component" value="Unassembled WGS sequence"/>
</dbReference>
<keyword evidence="2" id="KW-1185">Reference proteome</keyword>
<accession>A0ABN2XUQ2</accession>
<proteinExistence type="predicted"/>
<organism evidence="1 2">
    <name type="scientific">Nocardioides furvisabuli</name>
    <dbReference type="NCBI Taxonomy" id="375542"/>
    <lineage>
        <taxon>Bacteria</taxon>
        <taxon>Bacillati</taxon>
        <taxon>Actinomycetota</taxon>
        <taxon>Actinomycetes</taxon>
        <taxon>Propionibacteriales</taxon>
        <taxon>Nocardioidaceae</taxon>
        <taxon>Nocardioides</taxon>
    </lineage>
</organism>
<name>A0ABN2XUQ2_9ACTN</name>
<evidence type="ECO:0000313" key="2">
    <source>
        <dbReference type="Proteomes" id="UP001501161"/>
    </source>
</evidence>
<dbReference type="PANTHER" id="PTHR12526">
    <property type="entry name" value="GLYCOSYLTRANSFERASE"/>
    <property type="match status" value="1"/>
</dbReference>
<dbReference type="Gene3D" id="3.40.50.2000">
    <property type="entry name" value="Glycogen Phosphorylase B"/>
    <property type="match status" value="1"/>
</dbReference>
<evidence type="ECO:0008006" key="3">
    <source>
        <dbReference type="Google" id="ProtNLM"/>
    </source>
</evidence>
<dbReference type="RefSeq" id="WP_231250903.1">
    <property type="nucleotide sequence ID" value="NZ_BAAAMQ010000017.1"/>
</dbReference>
<dbReference type="EMBL" id="BAAAMQ010000017">
    <property type="protein sequence ID" value="GAA2115920.1"/>
    <property type="molecule type" value="Genomic_DNA"/>
</dbReference>
<comment type="caution">
    <text evidence="1">The sequence shown here is derived from an EMBL/GenBank/DDBJ whole genome shotgun (WGS) entry which is preliminary data.</text>
</comment>
<gene>
    <name evidence="1" type="ORF">GCM10009726_35080</name>
</gene>
<dbReference type="Pfam" id="PF13692">
    <property type="entry name" value="Glyco_trans_1_4"/>
    <property type="match status" value="1"/>
</dbReference>
<dbReference type="CDD" id="cd03801">
    <property type="entry name" value="GT4_PimA-like"/>
    <property type="match status" value="1"/>
</dbReference>